<dbReference type="PANTHER" id="PTHR24083">
    <property type="entry name" value="NUCLEAR HORMONE RECEPTOR"/>
    <property type="match status" value="1"/>
</dbReference>
<comment type="similarity">
    <text evidence="10">Belongs to the nuclear hormone receptor family.</text>
</comment>
<evidence type="ECO:0008006" key="15">
    <source>
        <dbReference type="Google" id="ProtNLM"/>
    </source>
</evidence>
<evidence type="ECO:0000259" key="12">
    <source>
        <dbReference type="PROSITE" id="PS51843"/>
    </source>
</evidence>
<dbReference type="PRINTS" id="PR00047">
    <property type="entry name" value="STROIDFINGER"/>
</dbReference>
<dbReference type="InterPro" id="IPR050274">
    <property type="entry name" value="Nuclear_hormone_rcpt_NR2"/>
</dbReference>
<dbReference type="PROSITE" id="PS51843">
    <property type="entry name" value="NR_LBD"/>
    <property type="match status" value="1"/>
</dbReference>
<protein>
    <recommendedName>
        <fullName evidence="15">Nuclear receptor</fullName>
    </recommendedName>
</protein>
<sequence length="372" mass="43722">MTTINKSGRLLDTPCVVCGDNSSGKHYGVYACDGCSGFFKRSIRKNKKYTCRQSQHNIDLNNNEGGNKPVFRSCPIDKIHRNQCRFCRLQKCLEVNMNKDAVQHERGPRNSTLRKQRQDKLLAHHHLHQQQPAPRPIRYEEIAVVSSPPLRRSPKNDSFEDFMDMVLYATEKCLTPDYEENRHLSMTEVTAKLLFKIIQWTKKLPPFASLYYVDQIILMQESWSSLFLIAAVQWRIVSDDWLLDYLRDYEDRFSEREVRMLRYIADLLADLDQLDLDEREMACLLFIGLFNPYISALTEPGAVESWRDQCQMSLNDYLTRDPTLNPGRFGRMLLIFGRLQRVDPRLIEDVFFRKEIGDMHMETLVRNIFHRT</sequence>
<evidence type="ECO:0000313" key="14">
    <source>
        <dbReference type="Proteomes" id="UP000594262"/>
    </source>
</evidence>
<evidence type="ECO:0000256" key="6">
    <source>
        <dbReference type="ARBA" id="ARBA00023125"/>
    </source>
</evidence>
<keyword evidence="9 10" id="KW-0539">Nucleus</keyword>
<dbReference type="InterPro" id="IPR001723">
    <property type="entry name" value="Nuclear_hrmn_rcpt"/>
</dbReference>
<keyword evidence="14" id="KW-1185">Reference proteome</keyword>
<dbReference type="SMART" id="SM00399">
    <property type="entry name" value="ZnF_C4"/>
    <property type="match status" value="1"/>
</dbReference>
<dbReference type="Pfam" id="PF00104">
    <property type="entry name" value="Hormone_recep"/>
    <property type="match status" value="1"/>
</dbReference>
<dbReference type="RefSeq" id="XP_066913321.1">
    <property type="nucleotide sequence ID" value="XM_067057220.1"/>
</dbReference>
<evidence type="ECO:0000256" key="10">
    <source>
        <dbReference type="RuleBase" id="RU004334"/>
    </source>
</evidence>
<keyword evidence="4 10" id="KW-0862">Zinc</keyword>
<dbReference type="GO" id="GO:0005634">
    <property type="term" value="C:nucleus"/>
    <property type="evidence" value="ECO:0007669"/>
    <property type="project" value="UniProtKB-SubCell"/>
</dbReference>
<evidence type="ECO:0000256" key="1">
    <source>
        <dbReference type="ARBA" id="ARBA00004123"/>
    </source>
</evidence>
<dbReference type="Pfam" id="PF00105">
    <property type="entry name" value="zf-C4"/>
    <property type="match status" value="2"/>
</dbReference>
<organism evidence="13 14">
    <name type="scientific">Clytia hemisphaerica</name>
    <dbReference type="NCBI Taxonomy" id="252671"/>
    <lineage>
        <taxon>Eukaryota</taxon>
        <taxon>Metazoa</taxon>
        <taxon>Cnidaria</taxon>
        <taxon>Hydrozoa</taxon>
        <taxon>Hydroidolina</taxon>
        <taxon>Leptothecata</taxon>
        <taxon>Obeliida</taxon>
        <taxon>Clytiidae</taxon>
        <taxon>Clytia</taxon>
    </lineage>
</organism>
<reference evidence="13" key="1">
    <citation type="submission" date="2021-01" db="UniProtKB">
        <authorList>
            <consortium name="EnsemblMetazoa"/>
        </authorList>
    </citation>
    <scope>IDENTIFICATION</scope>
</reference>
<dbReference type="OrthoDB" id="10045640at2759"/>
<dbReference type="InterPro" id="IPR001628">
    <property type="entry name" value="Znf_hrmn_rcpt"/>
</dbReference>
<keyword evidence="7 10" id="KW-0804">Transcription</keyword>
<evidence type="ECO:0000256" key="3">
    <source>
        <dbReference type="ARBA" id="ARBA00022771"/>
    </source>
</evidence>
<dbReference type="PROSITE" id="PS51030">
    <property type="entry name" value="NUCLEAR_REC_DBD_2"/>
    <property type="match status" value="1"/>
</dbReference>
<dbReference type="PROSITE" id="PS00031">
    <property type="entry name" value="NUCLEAR_REC_DBD_1"/>
    <property type="match status" value="1"/>
</dbReference>
<evidence type="ECO:0000256" key="8">
    <source>
        <dbReference type="ARBA" id="ARBA00023170"/>
    </source>
</evidence>
<dbReference type="PRINTS" id="PR00398">
    <property type="entry name" value="STRDHORMONER"/>
</dbReference>
<dbReference type="EnsemblMetazoa" id="CLYHEMT019419.1">
    <property type="protein sequence ID" value="CLYHEMP019419.1"/>
    <property type="gene ID" value="CLYHEMG019419"/>
</dbReference>
<dbReference type="InterPro" id="IPR013088">
    <property type="entry name" value="Znf_NHR/GATA"/>
</dbReference>
<dbReference type="GO" id="GO:0003700">
    <property type="term" value="F:DNA-binding transcription factor activity"/>
    <property type="evidence" value="ECO:0007669"/>
    <property type="project" value="InterPro"/>
</dbReference>
<dbReference type="SUPFAM" id="SSF57716">
    <property type="entry name" value="Glucocorticoid receptor-like (DNA-binding domain)"/>
    <property type="match status" value="1"/>
</dbReference>
<evidence type="ECO:0000256" key="2">
    <source>
        <dbReference type="ARBA" id="ARBA00022723"/>
    </source>
</evidence>
<dbReference type="GO" id="GO:0006357">
    <property type="term" value="P:regulation of transcription by RNA polymerase II"/>
    <property type="evidence" value="ECO:0007669"/>
    <property type="project" value="UniProtKB-ARBA"/>
</dbReference>
<feature type="domain" description="Nuclear receptor" evidence="11">
    <location>
        <begin position="12"/>
        <end position="104"/>
    </location>
</feature>
<name>A0A7M5X8F3_9CNID</name>
<evidence type="ECO:0000256" key="7">
    <source>
        <dbReference type="ARBA" id="ARBA00023163"/>
    </source>
</evidence>
<evidence type="ECO:0000256" key="9">
    <source>
        <dbReference type="ARBA" id="ARBA00023242"/>
    </source>
</evidence>
<keyword evidence="8 10" id="KW-0675">Receptor</keyword>
<proteinExistence type="inferred from homology"/>
<dbReference type="GO" id="GO:0008270">
    <property type="term" value="F:zinc ion binding"/>
    <property type="evidence" value="ECO:0007669"/>
    <property type="project" value="UniProtKB-KW"/>
</dbReference>
<dbReference type="SUPFAM" id="SSF48508">
    <property type="entry name" value="Nuclear receptor ligand-binding domain"/>
    <property type="match status" value="1"/>
</dbReference>
<dbReference type="GO" id="GO:0043565">
    <property type="term" value="F:sequence-specific DNA binding"/>
    <property type="evidence" value="ECO:0007669"/>
    <property type="project" value="InterPro"/>
</dbReference>
<dbReference type="GeneID" id="136800559"/>
<comment type="subcellular location">
    <subcellularLocation>
        <location evidence="1 10">Nucleus</location>
    </subcellularLocation>
</comment>
<evidence type="ECO:0000256" key="5">
    <source>
        <dbReference type="ARBA" id="ARBA00023015"/>
    </source>
</evidence>
<feature type="domain" description="NR LBD" evidence="12">
    <location>
        <begin position="158"/>
        <end position="372"/>
    </location>
</feature>
<dbReference type="FunFam" id="3.30.50.10:FF:000019">
    <property type="entry name" value="Nuclear receptor subfamily 2 group E member"/>
    <property type="match status" value="1"/>
</dbReference>
<keyword evidence="3 10" id="KW-0863">Zinc-finger</keyword>
<keyword evidence="2 10" id="KW-0479">Metal-binding</keyword>
<dbReference type="SMART" id="SM00430">
    <property type="entry name" value="HOLI"/>
    <property type="match status" value="1"/>
</dbReference>
<keyword evidence="6 10" id="KW-0238">DNA-binding</keyword>
<dbReference type="InterPro" id="IPR035500">
    <property type="entry name" value="NHR-like_dom_sf"/>
</dbReference>
<keyword evidence="5 10" id="KW-0805">Transcription regulation</keyword>
<evidence type="ECO:0000256" key="4">
    <source>
        <dbReference type="ARBA" id="ARBA00022833"/>
    </source>
</evidence>
<dbReference type="Gene3D" id="1.10.565.10">
    <property type="entry name" value="Retinoid X Receptor"/>
    <property type="match status" value="1"/>
</dbReference>
<dbReference type="GO" id="GO:0032502">
    <property type="term" value="P:developmental process"/>
    <property type="evidence" value="ECO:0007669"/>
    <property type="project" value="UniProtKB-ARBA"/>
</dbReference>
<dbReference type="Proteomes" id="UP000594262">
    <property type="component" value="Unplaced"/>
</dbReference>
<evidence type="ECO:0000259" key="11">
    <source>
        <dbReference type="PROSITE" id="PS51030"/>
    </source>
</evidence>
<dbReference type="Gene3D" id="3.30.50.10">
    <property type="entry name" value="Erythroid Transcription Factor GATA-1, subunit A"/>
    <property type="match status" value="1"/>
</dbReference>
<dbReference type="AlphaFoldDB" id="A0A7M5X8F3"/>
<evidence type="ECO:0000313" key="13">
    <source>
        <dbReference type="EnsemblMetazoa" id="CLYHEMP019419.1"/>
    </source>
</evidence>
<dbReference type="InterPro" id="IPR000536">
    <property type="entry name" value="Nucl_hrmn_rcpt_lig-bd"/>
</dbReference>
<accession>A0A7M5X8F3</accession>